<evidence type="ECO:0000313" key="2">
    <source>
        <dbReference type="Proteomes" id="UP001164539"/>
    </source>
</evidence>
<keyword evidence="1" id="KW-0675">Receptor</keyword>
<dbReference type="EMBL" id="CM051397">
    <property type="protein sequence ID" value="KAJ4720753.1"/>
    <property type="molecule type" value="Genomic_DNA"/>
</dbReference>
<accession>A0ACC1YBE5</accession>
<protein>
    <submittedName>
        <fullName evidence="1">Receptor protein kinase</fullName>
    </submittedName>
</protein>
<organism evidence="1 2">
    <name type="scientific">Melia azedarach</name>
    <name type="common">Chinaberry tree</name>
    <dbReference type="NCBI Taxonomy" id="155640"/>
    <lineage>
        <taxon>Eukaryota</taxon>
        <taxon>Viridiplantae</taxon>
        <taxon>Streptophyta</taxon>
        <taxon>Embryophyta</taxon>
        <taxon>Tracheophyta</taxon>
        <taxon>Spermatophyta</taxon>
        <taxon>Magnoliopsida</taxon>
        <taxon>eudicotyledons</taxon>
        <taxon>Gunneridae</taxon>
        <taxon>Pentapetalae</taxon>
        <taxon>rosids</taxon>
        <taxon>malvids</taxon>
        <taxon>Sapindales</taxon>
        <taxon>Meliaceae</taxon>
        <taxon>Melia</taxon>
    </lineage>
</organism>
<evidence type="ECO:0000313" key="1">
    <source>
        <dbReference type="EMBL" id="KAJ4720753.1"/>
    </source>
</evidence>
<comment type="caution">
    <text evidence="1">The sequence shown here is derived from an EMBL/GenBank/DDBJ whole genome shotgun (WGS) entry which is preliminary data.</text>
</comment>
<keyword evidence="2" id="KW-1185">Reference proteome</keyword>
<proteinExistence type="predicted"/>
<keyword evidence="1" id="KW-0808">Transferase</keyword>
<name>A0ACC1YBE5_MELAZ</name>
<dbReference type="Proteomes" id="UP001164539">
    <property type="component" value="Chromosome 4"/>
</dbReference>
<gene>
    <name evidence="1" type="ORF">OWV82_008528</name>
</gene>
<keyword evidence="1" id="KW-0418">Kinase</keyword>
<reference evidence="1 2" key="1">
    <citation type="journal article" date="2023" name="Science">
        <title>Complex scaffold remodeling in plant triterpene biosynthesis.</title>
        <authorList>
            <person name="De La Pena R."/>
            <person name="Hodgson H."/>
            <person name="Liu J.C."/>
            <person name="Stephenson M.J."/>
            <person name="Martin A.C."/>
            <person name="Owen C."/>
            <person name="Harkess A."/>
            <person name="Leebens-Mack J."/>
            <person name="Jimenez L.E."/>
            <person name="Osbourn A."/>
            <person name="Sattely E.S."/>
        </authorList>
    </citation>
    <scope>NUCLEOTIDE SEQUENCE [LARGE SCALE GENOMIC DNA]</scope>
    <source>
        <strain evidence="2">cv. JPN11</strain>
        <tissue evidence="1">Leaf</tissue>
    </source>
</reference>
<sequence>MLTRRNKCSVGQPQMSMSFRTSKCLPLRSSNSFSLRSSKSLSLRTGKSSEKEYESEFMMMMNGKILLEKLIASNNGKRNPIRNFTAEELQAATNNYDPTKVIMKCLFYELYKGSLQDRPISVMKFEEKVLDADQYCFNCIAFASQMSHKNILKFIGCCLETQIPVLVFDSVAHATLDNQIHNPNQFHFEPLLLKHRVNIAMEIANAVAYLHVGFSRPIVSRDIKPSTILVHENNVAKLFDFTLSLSIPEGETHVKDKVIGTFGFIAPEYMTTGYCNEKSDVYSFGALLLELLTGKRISHSSCFENGEEYFLQELVEKYIEKNKFNEIVDPVIVGEDGLWPEKEQQLLIYTELAFKCLSKSEEDRPTMVEVAKQIRQIYRSI</sequence>